<dbReference type="SMART" id="SM00257">
    <property type="entry name" value="LysM"/>
    <property type="match status" value="1"/>
</dbReference>
<dbReference type="OrthoDB" id="9798982at2"/>
<protein>
    <submittedName>
        <fullName evidence="2">LysM domain-containing protein</fullName>
    </submittedName>
</protein>
<dbReference type="SUPFAM" id="SSF54106">
    <property type="entry name" value="LysM domain"/>
    <property type="match status" value="1"/>
</dbReference>
<dbReference type="AlphaFoldDB" id="A0A2M9AS57"/>
<dbReference type="Gene3D" id="3.10.350.10">
    <property type="entry name" value="LysM domain"/>
    <property type="match status" value="1"/>
</dbReference>
<evidence type="ECO:0000313" key="2">
    <source>
        <dbReference type="EMBL" id="PJJ48529.1"/>
    </source>
</evidence>
<dbReference type="InterPro" id="IPR018392">
    <property type="entry name" value="LysM"/>
</dbReference>
<feature type="domain" description="LysM" evidence="1">
    <location>
        <begin position="5"/>
        <end position="50"/>
    </location>
</feature>
<dbReference type="EMBL" id="PGFA01000004">
    <property type="protein sequence ID" value="PJJ48529.1"/>
    <property type="molecule type" value="Genomic_DNA"/>
</dbReference>
<accession>A0A2M9AS57</accession>
<sequence length="257" mass="27955">MPVASIHEIKAGDTLAKLAQHHGLTLDELLDANQQITNPNLVLIGQLIKIPTPAPLPMPPKLPGQAQSFNGVHPAPSTISTNRAALVQPPLTNLPGHRKPGIYEQVINQFAVAHNPRYLRNSTDTFCNIFLWDVTRAMGCQIPHWIDPRGHAAAPFQPHAHELNINATVEWMRTEGVPHDAWQLATASQAQDQANLGKVAVALWKNPSGGHGHTAVIRPGQLTDKGPACAQAGGINFNMGHIKDGFHRAQPKYYVHD</sequence>
<organism evidence="2 3">
    <name type="scientific">Hymenobacter chitinivorans DSM 11115</name>
    <dbReference type="NCBI Taxonomy" id="1121954"/>
    <lineage>
        <taxon>Bacteria</taxon>
        <taxon>Pseudomonadati</taxon>
        <taxon>Bacteroidota</taxon>
        <taxon>Cytophagia</taxon>
        <taxon>Cytophagales</taxon>
        <taxon>Hymenobacteraceae</taxon>
        <taxon>Hymenobacter</taxon>
    </lineage>
</organism>
<dbReference type="Proteomes" id="UP000228535">
    <property type="component" value="Unassembled WGS sequence"/>
</dbReference>
<comment type="caution">
    <text evidence="2">The sequence shown here is derived from an EMBL/GenBank/DDBJ whole genome shotgun (WGS) entry which is preliminary data.</text>
</comment>
<dbReference type="Pfam" id="PF01476">
    <property type="entry name" value="LysM"/>
    <property type="match status" value="1"/>
</dbReference>
<proteinExistence type="predicted"/>
<reference evidence="2 3" key="1">
    <citation type="submission" date="2017-11" db="EMBL/GenBank/DDBJ databases">
        <title>Genomic Encyclopedia of Archaeal and Bacterial Type Strains, Phase II (KMG-II): From Individual Species to Whole Genera.</title>
        <authorList>
            <person name="Goeker M."/>
        </authorList>
    </citation>
    <scope>NUCLEOTIDE SEQUENCE [LARGE SCALE GENOMIC DNA]</scope>
    <source>
        <strain evidence="2 3">DSM 11115</strain>
    </source>
</reference>
<name>A0A2M9AS57_9BACT</name>
<dbReference type="RefSeq" id="WP_157807706.1">
    <property type="nucleotide sequence ID" value="NZ_PGFA01000004.1"/>
</dbReference>
<gene>
    <name evidence="2" type="ORF">CLV45_4238</name>
</gene>
<dbReference type="InterPro" id="IPR036779">
    <property type="entry name" value="LysM_dom_sf"/>
</dbReference>
<dbReference type="PROSITE" id="PS51782">
    <property type="entry name" value="LYSM"/>
    <property type="match status" value="1"/>
</dbReference>
<dbReference type="Gene3D" id="3.90.1720.10">
    <property type="entry name" value="endopeptidase domain like (from Nostoc punctiforme)"/>
    <property type="match status" value="1"/>
</dbReference>
<keyword evidence="3" id="KW-1185">Reference proteome</keyword>
<evidence type="ECO:0000313" key="3">
    <source>
        <dbReference type="Proteomes" id="UP000228535"/>
    </source>
</evidence>
<evidence type="ECO:0000259" key="1">
    <source>
        <dbReference type="PROSITE" id="PS51782"/>
    </source>
</evidence>